<keyword evidence="5" id="KW-0805">Transcription regulation</keyword>
<keyword evidence="4" id="KW-1005">Bacterial flagellum biogenesis</keyword>
<dbReference type="SUPFAM" id="SSF101498">
    <property type="entry name" value="Anti-sigma factor FlgM"/>
    <property type="match status" value="1"/>
</dbReference>
<evidence type="ECO:0000256" key="2">
    <source>
        <dbReference type="ARBA" id="ARBA00017823"/>
    </source>
</evidence>
<dbReference type="Proteomes" id="UP000823937">
    <property type="component" value="Unassembled WGS sequence"/>
</dbReference>
<protein>
    <recommendedName>
        <fullName evidence="2">Negative regulator of flagellin synthesis</fullName>
    </recommendedName>
</protein>
<gene>
    <name evidence="8" type="primary">flgM</name>
    <name evidence="8" type="ORF">H9895_01545</name>
</gene>
<evidence type="ECO:0000259" key="7">
    <source>
        <dbReference type="Pfam" id="PF04316"/>
    </source>
</evidence>
<evidence type="ECO:0000256" key="6">
    <source>
        <dbReference type="ARBA" id="ARBA00023163"/>
    </source>
</evidence>
<keyword evidence="3" id="KW-0678">Repressor</keyword>
<dbReference type="NCBIfam" id="TIGR03824">
    <property type="entry name" value="FlgM_jcvi"/>
    <property type="match status" value="1"/>
</dbReference>
<dbReference type="Pfam" id="PF04316">
    <property type="entry name" value="FlgM"/>
    <property type="match status" value="1"/>
</dbReference>
<keyword evidence="6" id="KW-0804">Transcription</keyword>
<accession>A0A9D1PKY7</accession>
<comment type="caution">
    <text evidence="8">The sequence shown here is derived from an EMBL/GenBank/DDBJ whole genome shotgun (WGS) entry which is preliminary data.</text>
</comment>
<sequence length="86" mass="10318">MKIQGPNPYLQIYNQQKQSTIRKKSDQKTDQLNISQEAKMMQMKQTGQSERAQYVQELKEKIQSGTYEINYEHVAEKMIDYWKWGK</sequence>
<proteinExistence type="inferred from homology"/>
<reference evidence="8" key="2">
    <citation type="submission" date="2021-04" db="EMBL/GenBank/DDBJ databases">
        <authorList>
            <person name="Gilroy R."/>
        </authorList>
    </citation>
    <scope>NUCLEOTIDE SEQUENCE</scope>
    <source>
        <strain evidence="8">CHK169-2315</strain>
    </source>
</reference>
<keyword evidence="8" id="KW-0282">Flagellum</keyword>
<evidence type="ECO:0000313" key="9">
    <source>
        <dbReference type="Proteomes" id="UP000823937"/>
    </source>
</evidence>
<dbReference type="GO" id="GO:0044781">
    <property type="term" value="P:bacterial-type flagellum organization"/>
    <property type="evidence" value="ECO:0007669"/>
    <property type="project" value="UniProtKB-KW"/>
</dbReference>
<dbReference type="EMBL" id="DXHX01000023">
    <property type="protein sequence ID" value="HIV73746.1"/>
    <property type="molecule type" value="Genomic_DNA"/>
</dbReference>
<keyword evidence="8" id="KW-0969">Cilium</keyword>
<comment type="similarity">
    <text evidence="1">Belongs to the FlgM family.</text>
</comment>
<evidence type="ECO:0000256" key="1">
    <source>
        <dbReference type="ARBA" id="ARBA00005322"/>
    </source>
</evidence>
<feature type="domain" description="Anti-sigma-28 factor FlgM C-terminal" evidence="7">
    <location>
        <begin position="30"/>
        <end position="80"/>
    </location>
</feature>
<evidence type="ECO:0000313" key="8">
    <source>
        <dbReference type="EMBL" id="HIV73746.1"/>
    </source>
</evidence>
<organism evidence="8 9">
    <name type="scientific">Candidatus Pseudogracilibacillus intestinigallinarum</name>
    <dbReference type="NCBI Taxonomy" id="2838742"/>
    <lineage>
        <taxon>Bacteria</taxon>
        <taxon>Bacillati</taxon>
        <taxon>Bacillota</taxon>
        <taxon>Bacilli</taxon>
        <taxon>Bacillales</taxon>
        <taxon>Bacillaceae</taxon>
        <taxon>Pseudogracilibacillus</taxon>
    </lineage>
</organism>
<name>A0A9D1PKY7_9BACI</name>
<evidence type="ECO:0000256" key="5">
    <source>
        <dbReference type="ARBA" id="ARBA00023015"/>
    </source>
</evidence>
<dbReference type="Gene3D" id="6.10.140.30">
    <property type="entry name" value="Anti-sigma-28 factor FlgM"/>
    <property type="match status" value="1"/>
</dbReference>
<evidence type="ECO:0000256" key="4">
    <source>
        <dbReference type="ARBA" id="ARBA00022795"/>
    </source>
</evidence>
<dbReference type="InterPro" id="IPR031316">
    <property type="entry name" value="FlgM_C"/>
</dbReference>
<evidence type="ECO:0000256" key="3">
    <source>
        <dbReference type="ARBA" id="ARBA00022491"/>
    </source>
</evidence>
<dbReference type="GO" id="GO:0045892">
    <property type="term" value="P:negative regulation of DNA-templated transcription"/>
    <property type="evidence" value="ECO:0007669"/>
    <property type="project" value="InterPro"/>
</dbReference>
<keyword evidence="8" id="KW-0966">Cell projection</keyword>
<reference evidence="8" key="1">
    <citation type="journal article" date="2021" name="PeerJ">
        <title>Extensive microbial diversity within the chicken gut microbiome revealed by metagenomics and culture.</title>
        <authorList>
            <person name="Gilroy R."/>
            <person name="Ravi A."/>
            <person name="Getino M."/>
            <person name="Pursley I."/>
            <person name="Horton D.L."/>
            <person name="Alikhan N.F."/>
            <person name="Baker D."/>
            <person name="Gharbi K."/>
            <person name="Hall N."/>
            <person name="Watson M."/>
            <person name="Adriaenssens E.M."/>
            <person name="Foster-Nyarko E."/>
            <person name="Jarju S."/>
            <person name="Secka A."/>
            <person name="Antonio M."/>
            <person name="Oren A."/>
            <person name="Chaudhuri R.R."/>
            <person name="La Ragione R."/>
            <person name="Hildebrand F."/>
            <person name="Pallen M.J."/>
        </authorList>
    </citation>
    <scope>NUCLEOTIDE SEQUENCE</scope>
    <source>
        <strain evidence="8">CHK169-2315</strain>
    </source>
</reference>
<dbReference type="InterPro" id="IPR035890">
    <property type="entry name" value="Anti-sigma-28_factor_FlgM_sf"/>
</dbReference>
<dbReference type="InterPro" id="IPR007412">
    <property type="entry name" value="FlgM"/>
</dbReference>
<dbReference type="AlphaFoldDB" id="A0A9D1PKY7"/>